<dbReference type="InterPro" id="IPR010502">
    <property type="entry name" value="Carb-bd_dom_fam9"/>
</dbReference>
<accession>A0A645GTR0</accession>
<dbReference type="GO" id="GO:0030246">
    <property type="term" value="F:carbohydrate binding"/>
    <property type="evidence" value="ECO:0007669"/>
    <property type="project" value="InterPro"/>
</dbReference>
<proteinExistence type="predicted"/>
<dbReference type="EMBL" id="VSSQ01081246">
    <property type="protein sequence ID" value="MPN30208.1"/>
    <property type="molecule type" value="Genomic_DNA"/>
</dbReference>
<comment type="caution">
    <text evidence="2">The sequence shown here is derived from an EMBL/GenBank/DDBJ whole genome shotgun (WGS) entry which is preliminary data.</text>
</comment>
<dbReference type="SUPFAM" id="SSF49344">
    <property type="entry name" value="CBD9-like"/>
    <property type="match status" value="1"/>
</dbReference>
<dbReference type="GO" id="GO:0016052">
    <property type="term" value="P:carbohydrate catabolic process"/>
    <property type="evidence" value="ECO:0007669"/>
    <property type="project" value="InterPro"/>
</dbReference>
<dbReference type="Gene3D" id="2.60.40.1190">
    <property type="match status" value="1"/>
</dbReference>
<dbReference type="Pfam" id="PF16011">
    <property type="entry name" value="CBM9_2"/>
    <property type="match status" value="1"/>
</dbReference>
<feature type="domain" description="Carbohydrate-binding" evidence="1">
    <location>
        <begin position="2"/>
        <end position="132"/>
    </location>
</feature>
<dbReference type="CDD" id="cd09620">
    <property type="entry name" value="CBM9_like_3"/>
    <property type="match status" value="1"/>
</dbReference>
<gene>
    <name evidence="2" type="ORF">SDC9_177671</name>
</gene>
<sequence length="146" mass="16894">MVCLDSCLEFFLCPLRNDSRYFHFEFNPNGALYLGFGHDRVDGVRQIVQDANRLFCVQKLAENDIWGISFCIPFSFLKLYMPEFSVQNGLSLRGNFYKCGEETQTPHYLAWNRVKTASPDFHRPEDFGTLFFTSFCEKKAGIFGEA</sequence>
<organism evidence="2">
    <name type="scientific">bioreactor metagenome</name>
    <dbReference type="NCBI Taxonomy" id="1076179"/>
    <lineage>
        <taxon>unclassified sequences</taxon>
        <taxon>metagenomes</taxon>
        <taxon>ecological metagenomes</taxon>
    </lineage>
</organism>
<evidence type="ECO:0000313" key="2">
    <source>
        <dbReference type="EMBL" id="MPN30208.1"/>
    </source>
</evidence>
<evidence type="ECO:0000259" key="1">
    <source>
        <dbReference type="Pfam" id="PF16011"/>
    </source>
</evidence>
<reference evidence="2" key="1">
    <citation type="submission" date="2019-08" db="EMBL/GenBank/DDBJ databases">
        <authorList>
            <person name="Kucharzyk K."/>
            <person name="Murdoch R.W."/>
            <person name="Higgins S."/>
            <person name="Loffler F."/>
        </authorList>
    </citation>
    <scope>NUCLEOTIDE SEQUENCE</scope>
</reference>
<protein>
    <recommendedName>
        <fullName evidence="1">Carbohydrate-binding domain-containing protein</fullName>
    </recommendedName>
</protein>
<dbReference type="AlphaFoldDB" id="A0A645GTR0"/>
<dbReference type="GO" id="GO:0004553">
    <property type="term" value="F:hydrolase activity, hydrolyzing O-glycosyl compounds"/>
    <property type="evidence" value="ECO:0007669"/>
    <property type="project" value="InterPro"/>
</dbReference>
<name>A0A645GTR0_9ZZZZ</name>